<gene>
    <name evidence="1" type="ORF">PVK06_026490</name>
</gene>
<name>A0ABR0NXT8_GOSAR</name>
<dbReference type="EMBL" id="JARKNE010000008">
    <property type="protein sequence ID" value="KAK5811168.1"/>
    <property type="molecule type" value="Genomic_DNA"/>
</dbReference>
<evidence type="ECO:0000313" key="1">
    <source>
        <dbReference type="EMBL" id="KAK5811168.1"/>
    </source>
</evidence>
<organism evidence="1 2">
    <name type="scientific">Gossypium arboreum</name>
    <name type="common">Tree cotton</name>
    <name type="synonym">Gossypium nanking</name>
    <dbReference type="NCBI Taxonomy" id="29729"/>
    <lineage>
        <taxon>Eukaryota</taxon>
        <taxon>Viridiplantae</taxon>
        <taxon>Streptophyta</taxon>
        <taxon>Embryophyta</taxon>
        <taxon>Tracheophyta</taxon>
        <taxon>Spermatophyta</taxon>
        <taxon>Magnoliopsida</taxon>
        <taxon>eudicotyledons</taxon>
        <taxon>Gunneridae</taxon>
        <taxon>Pentapetalae</taxon>
        <taxon>rosids</taxon>
        <taxon>malvids</taxon>
        <taxon>Malvales</taxon>
        <taxon>Malvaceae</taxon>
        <taxon>Malvoideae</taxon>
        <taxon>Gossypium</taxon>
    </lineage>
</organism>
<evidence type="ECO:0000313" key="2">
    <source>
        <dbReference type="Proteomes" id="UP001358586"/>
    </source>
</evidence>
<dbReference type="Proteomes" id="UP001358586">
    <property type="component" value="Chromosome 8"/>
</dbReference>
<protein>
    <submittedName>
        <fullName evidence="1">Uncharacterized protein</fullName>
    </submittedName>
</protein>
<sequence>MRDDLRSEGWQGTRLASSPRHSDRLFVYLCARSLDMPPRCVNVRASAQEDGTFFALSIPPRRVNIPDEGVDPLYRSYDSSISVDY</sequence>
<accession>A0ABR0NXT8</accession>
<comment type="caution">
    <text evidence="1">The sequence shown here is derived from an EMBL/GenBank/DDBJ whole genome shotgun (WGS) entry which is preliminary data.</text>
</comment>
<reference evidence="1 2" key="1">
    <citation type="submission" date="2023-03" db="EMBL/GenBank/DDBJ databases">
        <title>WGS of Gossypium arboreum.</title>
        <authorList>
            <person name="Yu D."/>
        </authorList>
    </citation>
    <scope>NUCLEOTIDE SEQUENCE [LARGE SCALE GENOMIC DNA]</scope>
    <source>
        <tissue evidence="1">Leaf</tissue>
    </source>
</reference>
<proteinExistence type="predicted"/>
<keyword evidence="2" id="KW-1185">Reference proteome</keyword>